<feature type="region of interest" description="Disordered" evidence="1">
    <location>
        <begin position="337"/>
        <end position="364"/>
    </location>
</feature>
<name>A0ABR4CBP7_9HELO</name>
<feature type="region of interest" description="Disordered" evidence="1">
    <location>
        <begin position="571"/>
        <end position="643"/>
    </location>
</feature>
<evidence type="ECO:0000313" key="3">
    <source>
        <dbReference type="Proteomes" id="UP001595075"/>
    </source>
</evidence>
<evidence type="ECO:0000313" key="2">
    <source>
        <dbReference type="EMBL" id="KAL2067355.1"/>
    </source>
</evidence>
<dbReference type="Proteomes" id="UP001595075">
    <property type="component" value="Unassembled WGS sequence"/>
</dbReference>
<feature type="compositionally biased region" description="Polar residues" evidence="1">
    <location>
        <begin position="573"/>
        <end position="586"/>
    </location>
</feature>
<accession>A0ABR4CBP7</accession>
<keyword evidence="3" id="KW-1185">Reference proteome</keyword>
<gene>
    <name evidence="2" type="ORF">VTL71DRAFT_1780</name>
</gene>
<sequence length="643" mass="70659">MDSKSAHDRSITLISTTSGRSVWCPREYIPPGEVWDIAAAAQILNTDKIDIERPELLGRNKRLQKWWMKKAPNTEMLGGERMKVLETGVGAIPHHKSTILERFNNLWKPTPSISSSKLSSHENAMPNLILKDEDMATAKFTPSVEPSSGPSVCRGCAFSDPSRGNHHDKEVCRLAKSGSATTSLFDLGTQPGGGSLNPLAGPSLQRARFVHERAKGMMLAEDVLDPVASSRTKVVPTNVSKSRPTSQKHRRKRVWGWLSCCTKSNNECECDCDHQEQGNQASAGVQTLINMGSEESLVNITFANKPTSLPDLFKVGDEHTTSEFERLYKYKNTFENSTTTHSRDNNMAKRTNTPTKAVSGAISSAPPATAPDLFRFADEHETFEVDHEHEYAYAKDFENTKTRDLRENTVIRKNTELKLAIANSGSSAVPAPAFVLNRVQSSIPSEFRPGEGQNSFANRLEAIKLSRRAAEVSGADTFENVWAGTTRVQHAGGVSTTESEMEDSFVEVGTRVSDIKALQASPAAKGSHVRYLGLALQDAMDTKLPKLTEEETDRGLRSASKVDISSIVRPVRTTHSTPKTDVSTTRKSAHLTIPSSATPSVESKLETVPGSWPADDEEWSVDDEEFAESVREKPSPSKDLKKR</sequence>
<feature type="compositionally biased region" description="Acidic residues" evidence="1">
    <location>
        <begin position="614"/>
        <end position="627"/>
    </location>
</feature>
<comment type="caution">
    <text evidence="2">The sequence shown here is derived from an EMBL/GenBank/DDBJ whole genome shotgun (WGS) entry which is preliminary data.</text>
</comment>
<organism evidence="2 3">
    <name type="scientific">Oculimacula yallundae</name>
    <dbReference type="NCBI Taxonomy" id="86028"/>
    <lineage>
        <taxon>Eukaryota</taxon>
        <taxon>Fungi</taxon>
        <taxon>Dikarya</taxon>
        <taxon>Ascomycota</taxon>
        <taxon>Pezizomycotina</taxon>
        <taxon>Leotiomycetes</taxon>
        <taxon>Helotiales</taxon>
        <taxon>Ploettnerulaceae</taxon>
        <taxon>Oculimacula</taxon>
    </lineage>
</organism>
<feature type="compositionally biased region" description="Basic and acidic residues" evidence="1">
    <location>
        <begin position="628"/>
        <end position="643"/>
    </location>
</feature>
<evidence type="ECO:0000256" key="1">
    <source>
        <dbReference type="SAM" id="MobiDB-lite"/>
    </source>
</evidence>
<reference evidence="2 3" key="1">
    <citation type="journal article" date="2024" name="Commun. Biol.">
        <title>Comparative genomic analysis of thermophilic fungi reveals convergent evolutionary adaptations and gene losses.</title>
        <authorList>
            <person name="Steindorff A.S."/>
            <person name="Aguilar-Pontes M.V."/>
            <person name="Robinson A.J."/>
            <person name="Andreopoulos B."/>
            <person name="LaButti K."/>
            <person name="Kuo A."/>
            <person name="Mondo S."/>
            <person name="Riley R."/>
            <person name="Otillar R."/>
            <person name="Haridas S."/>
            <person name="Lipzen A."/>
            <person name="Grimwood J."/>
            <person name="Schmutz J."/>
            <person name="Clum A."/>
            <person name="Reid I.D."/>
            <person name="Moisan M.C."/>
            <person name="Butler G."/>
            <person name="Nguyen T.T.M."/>
            <person name="Dewar K."/>
            <person name="Conant G."/>
            <person name="Drula E."/>
            <person name="Henrissat B."/>
            <person name="Hansel C."/>
            <person name="Singer S."/>
            <person name="Hutchinson M.I."/>
            <person name="de Vries R.P."/>
            <person name="Natvig D.O."/>
            <person name="Powell A.J."/>
            <person name="Tsang A."/>
            <person name="Grigoriev I.V."/>
        </authorList>
    </citation>
    <scope>NUCLEOTIDE SEQUENCE [LARGE SCALE GENOMIC DNA]</scope>
    <source>
        <strain evidence="2 3">CBS 494.80</strain>
    </source>
</reference>
<protein>
    <submittedName>
        <fullName evidence="2">Uncharacterized protein</fullName>
    </submittedName>
</protein>
<proteinExistence type="predicted"/>
<dbReference type="EMBL" id="JAZHXI010000010">
    <property type="protein sequence ID" value="KAL2067355.1"/>
    <property type="molecule type" value="Genomic_DNA"/>
</dbReference>